<evidence type="ECO:0000256" key="2">
    <source>
        <dbReference type="SAM" id="SignalP"/>
    </source>
</evidence>
<organism evidence="4 5">
    <name type="scientific">Paratrimastix pyriformis</name>
    <dbReference type="NCBI Taxonomy" id="342808"/>
    <lineage>
        <taxon>Eukaryota</taxon>
        <taxon>Metamonada</taxon>
        <taxon>Preaxostyla</taxon>
        <taxon>Paratrimastigidae</taxon>
        <taxon>Paratrimastix</taxon>
    </lineage>
</organism>
<dbReference type="SUPFAM" id="SSF54001">
    <property type="entry name" value="Cysteine proteinases"/>
    <property type="match status" value="1"/>
</dbReference>
<dbReference type="PROSITE" id="PS00639">
    <property type="entry name" value="THIOL_PROTEASE_HIS"/>
    <property type="match status" value="1"/>
</dbReference>
<dbReference type="SMART" id="SM00645">
    <property type="entry name" value="Pept_C1"/>
    <property type="match status" value="1"/>
</dbReference>
<accession>A0ABQ8UJB0</accession>
<proteinExistence type="inferred from homology"/>
<comment type="similarity">
    <text evidence="1">Belongs to the peptidase C1 family.</text>
</comment>
<dbReference type="Proteomes" id="UP001141327">
    <property type="component" value="Unassembled WGS sequence"/>
</dbReference>
<evidence type="ECO:0000313" key="5">
    <source>
        <dbReference type="Proteomes" id="UP001141327"/>
    </source>
</evidence>
<dbReference type="Pfam" id="PF00112">
    <property type="entry name" value="Peptidase_C1"/>
    <property type="match status" value="1"/>
</dbReference>
<evidence type="ECO:0000259" key="3">
    <source>
        <dbReference type="SMART" id="SM00645"/>
    </source>
</evidence>
<dbReference type="Gene3D" id="3.90.70.10">
    <property type="entry name" value="Cysteine proteinases"/>
    <property type="match status" value="1"/>
</dbReference>
<dbReference type="PRINTS" id="PR00705">
    <property type="entry name" value="PAPAIN"/>
</dbReference>
<sequence length="308" mass="33358">MKFLLFALFAATVFGASLPIEKHNQAYLNGEVHWQAGENRIKAEDLKTLCGTQPSQGRPRPPMRQMNVDVSAIPESFDSRTAWPKCTDLIGHIYDQGHCGSCWAMGAFETLEDRLCIQSEGAVKIQLAAQDLVSCDSSSMGCNGGWPSAAWSTMQRTGIVTEACYPYAMGACKHPGCSDWPTPACNSTCANGAVFKQDKHHAASSYSVPSNVEAIQTEIMTHGPVEAAFTVYEDFANYKSGVYHHVSGSAAGGHAIKIIGWGVDGTTPYWMVANSWNTDWGMNGLFYILRGKNECGIEDEVVAGLAKL</sequence>
<reference evidence="4" key="1">
    <citation type="journal article" date="2022" name="bioRxiv">
        <title>Genomics of Preaxostyla Flagellates Illuminates Evolutionary Transitions and the Path Towards Mitochondrial Loss.</title>
        <authorList>
            <person name="Novak L.V.F."/>
            <person name="Treitli S.C."/>
            <person name="Pyrih J."/>
            <person name="Halakuc P."/>
            <person name="Pipaliya S.V."/>
            <person name="Vacek V."/>
            <person name="Brzon O."/>
            <person name="Soukal P."/>
            <person name="Eme L."/>
            <person name="Dacks J.B."/>
            <person name="Karnkowska A."/>
            <person name="Elias M."/>
            <person name="Hampl V."/>
        </authorList>
    </citation>
    <scope>NUCLEOTIDE SEQUENCE</scope>
    <source>
        <strain evidence="4">RCP-MX</strain>
    </source>
</reference>
<dbReference type="InterPro" id="IPR025660">
    <property type="entry name" value="Pept_his_AS"/>
</dbReference>
<dbReference type="PROSITE" id="PS00139">
    <property type="entry name" value="THIOL_PROTEASE_CYS"/>
    <property type="match status" value="1"/>
</dbReference>
<feature type="signal peptide" evidence="2">
    <location>
        <begin position="1"/>
        <end position="15"/>
    </location>
</feature>
<feature type="domain" description="Peptidase C1A papain C-terminal" evidence="3">
    <location>
        <begin position="73"/>
        <end position="305"/>
    </location>
</feature>
<keyword evidence="2" id="KW-0732">Signal</keyword>
<evidence type="ECO:0000256" key="1">
    <source>
        <dbReference type="ARBA" id="ARBA00008455"/>
    </source>
</evidence>
<dbReference type="InterPro" id="IPR000169">
    <property type="entry name" value="Pept_cys_AS"/>
</dbReference>
<dbReference type="InterPro" id="IPR000668">
    <property type="entry name" value="Peptidase_C1A_C"/>
</dbReference>
<evidence type="ECO:0000313" key="4">
    <source>
        <dbReference type="EMBL" id="KAJ4459298.1"/>
    </source>
</evidence>
<keyword evidence="5" id="KW-1185">Reference proteome</keyword>
<feature type="chain" id="PRO_5046815849" evidence="2">
    <location>
        <begin position="16"/>
        <end position="308"/>
    </location>
</feature>
<protein>
    <submittedName>
        <fullName evidence="4">Cathepsin B</fullName>
    </submittedName>
</protein>
<gene>
    <name evidence="4" type="ORF">PAPYR_4851</name>
</gene>
<dbReference type="PANTHER" id="PTHR12411">
    <property type="entry name" value="CYSTEINE PROTEASE FAMILY C1-RELATED"/>
    <property type="match status" value="1"/>
</dbReference>
<dbReference type="InterPro" id="IPR038765">
    <property type="entry name" value="Papain-like_cys_pep_sf"/>
</dbReference>
<comment type="caution">
    <text evidence="4">The sequence shown here is derived from an EMBL/GenBank/DDBJ whole genome shotgun (WGS) entry which is preliminary data.</text>
</comment>
<name>A0ABQ8UJB0_9EUKA</name>
<dbReference type="EMBL" id="JAPMOS010000021">
    <property type="protein sequence ID" value="KAJ4459298.1"/>
    <property type="molecule type" value="Genomic_DNA"/>
</dbReference>
<dbReference type="CDD" id="cd02620">
    <property type="entry name" value="Peptidase_C1A_CathepsinB"/>
    <property type="match status" value="1"/>
</dbReference>
<dbReference type="InterPro" id="IPR013128">
    <property type="entry name" value="Peptidase_C1A"/>
</dbReference>